<dbReference type="CDD" id="cd05467">
    <property type="entry name" value="CBM20"/>
    <property type="match status" value="1"/>
</dbReference>
<evidence type="ECO:0000259" key="1">
    <source>
        <dbReference type="PROSITE" id="PS51166"/>
    </source>
</evidence>
<reference evidence="2 3" key="1">
    <citation type="journal article" date="2013" name="Front. Plant Sci.">
        <title>The Reference Genome of the Halophytic Plant Eutrema salsugineum.</title>
        <authorList>
            <person name="Yang R."/>
            <person name="Jarvis D.E."/>
            <person name="Chen H."/>
            <person name="Beilstein M.A."/>
            <person name="Grimwood J."/>
            <person name="Jenkins J."/>
            <person name="Shu S."/>
            <person name="Prochnik S."/>
            <person name="Xin M."/>
            <person name="Ma C."/>
            <person name="Schmutz J."/>
            <person name="Wing R.A."/>
            <person name="Mitchell-Olds T."/>
            <person name="Schumaker K.S."/>
            <person name="Wang X."/>
        </authorList>
    </citation>
    <scope>NUCLEOTIDE SEQUENCE [LARGE SCALE GENOMIC DNA]</scope>
</reference>
<name>V4L8Y2_EUTSA</name>
<dbReference type="InterPro" id="IPR002044">
    <property type="entry name" value="CBM20"/>
</dbReference>
<dbReference type="Gene3D" id="2.60.40.10">
    <property type="entry name" value="Immunoglobulins"/>
    <property type="match status" value="1"/>
</dbReference>
<dbReference type="InterPro" id="IPR013784">
    <property type="entry name" value="Carb-bd-like_fold"/>
</dbReference>
<sequence>MTGTLTSSSPSSSTKIVLEDFSATNFRRATEIFPSVLMKTSHLKFLRLDSVQSRILKPILLRSSLIKVSQENREAAEIEAVEKSSATKTVRVSFQLRRECVFGEHFFILGDDPVFGVPWDPENALPLSWSDGHVWTVDLDLPVGRLVEFKFILKAKTGEILWQPGPNRALQTWETNKTIRLCEDWENADLQMMIEEDFVPLIPGENQPSAVNFDMPIVAKDEEHVLGTVQEKSSEAVVVNVGYISDDSDENLSSNPQSEKTMETSNGALTALGEKDTMITEEEDPVLVPGLIPLYDLENEEVKEPISQVSVEAINEGKAQTFPEVGKKEEIKMEKNEKGKVKAIKGVEKMLYNASKEEMQQQRLETESLETPNVLLEKDIQWGRKTLYKLLSNFGLF</sequence>
<protein>
    <recommendedName>
        <fullName evidence="1">CBM20 domain-containing protein</fullName>
    </recommendedName>
</protein>
<organism evidence="2 3">
    <name type="scientific">Eutrema salsugineum</name>
    <name type="common">Saltwater cress</name>
    <name type="synonym">Sisymbrium salsugineum</name>
    <dbReference type="NCBI Taxonomy" id="72664"/>
    <lineage>
        <taxon>Eukaryota</taxon>
        <taxon>Viridiplantae</taxon>
        <taxon>Streptophyta</taxon>
        <taxon>Embryophyta</taxon>
        <taxon>Tracheophyta</taxon>
        <taxon>Spermatophyta</taxon>
        <taxon>Magnoliopsida</taxon>
        <taxon>eudicotyledons</taxon>
        <taxon>Gunneridae</taxon>
        <taxon>Pentapetalae</taxon>
        <taxon>rosids</taxon>
        <taxon>malvids</taxon>
        <taxon>Brassicales</taxon>
        <taxon>Brassicaceae</taxon>
        <taxon>Eutremeae</taxon>
        <taxon>Eutrema</taxon>
    </lineage>
</organism>
<dbReference type="GO" id="GO:2001070">
    <property type="term" value="F:starch binding"/>
    <property type="evidence" value="ECO:0007669"/>
    <property type="project" value="InterPro"/>
</dbReference>
<feature type="domain" description="CBM20" evidence="1">
    <location>
        <begin position="84"/>
        <end position="187"/>
    </location>
</feature>
<dbReference type="GO" id="GO:0016020">
    <property type="term" value="C:membrane"/>
    <property type="evidence" value="ECO:0007669"/>
    <property type="project" value="TreeGrafter"/>
</dbReference>
<dbReference type="OMA" id="NEHEEQF"/>
<dbReference type="PANTHER" id="PTHR15048:SF0">
    <property type="entry name" value="STARCH-BINDING DOMAIN-CONTAINING PROTEIN 1"/>
    <property type="match status" value="1"/>
</dbReference>
<proteinExistence type="predicted"/>
<accession>V4L8Y2</accession>
<gene>
    <name evidence="2" type="ORF">EUTSA_v10013736mg</name>
</gene>
<dbReference type="PROSITE" id="PS51166">
    <property type="entry name" value="CBM20"/>
    <property type="match status" value="1"/>
</dbReference>
<keyword evidence="3" id="KW-1185">Reference proteome</keyword>
<dbReference type="Proteomes" id="UP000030689">
    <property type="component" value="Unassembled WGS sequence"/>
</dbReference>
<evidence type="ECO:0000313" key="3">
    <source>
        <dbReference type="Proteomes" id="UP000030689"/>
    </source>
</evidence>
<dbReference type="AlphaFoldDB" id="V4L8Y2"/>
<dbReference type="SUPFAM" id="SSF49452">
    <property type="entry name" value="Starch-binding domain-like"/>
    <property type="match status" value="1"/>
</dbReference>
<dbReference type="InterPro" id="IPR013783">
    <property type="entry name" value="Ig-like_fold"/>
</dbReference>
<dbReference type="PANTHER" id="PTHR15048">
    <property type="entry name" value="STARCH-BINDING DOMAIN-CONTAINING PROTEIN 1"/>
    <property type="match status" value="1"/>
</dbReference>
<dbReference type="eggNOG" id="ENOG502QU99">
    <property type="taxonomic scope" value="Eukaryota"/>
</dbReference>
<dbReference type="Pfam" id="PF00686">
    <property type="entry name" value="CBM_20"/>
    <property type="match status" value="1"/>
</dbReference>
<dbReference type="STRING" id="72664.V4L8Y2"/>
<evidence type="ECO:0000313" key="2">
    <source>
        <dbReference type="EMBL" id="ESQ40089.1"/>
    </source>
</evidence>
<dbReference type="OrthoDB" id="550577at2759"/>
<dbReference type="EMBL" id="KI517464">
    <property type="protein sequence ID" value="ESQ40089.1"/>
    <property type="molecule type" value="Genomic_DNA"/>
</dbReference>
<dbReference type="Gramene" id="ESQ40089">
    <property type="protein sequence ID" value="ESQ40089"/>
    <property type="gene ID" value="EUTSA_v10013736mg"/>
</dbReference>
<dbReference type="SMART" id="SM01065">
    <property type="entry name" value="CBM_2"/>
    <property type="match status" value="1"/>
</dbReference>